<evidence type="ECO:0000256" key="1">
    <source>
        <dbReference type="SAM" id="MobiDB-lite"/>
    </source>
</evidence>
<dbReference type="PANTHER" id="PTHR33050:SF7">
    <property type="entry name" value="RIBONUCLEASE H"/>
    <property type="match status" value="1"/>
</dbReference>
<dbReference type="AlphaFoldDB" id="A0A0L0UVK1"/>
<dbReference type="OrthoDB" id="10645366at2759"/>
<feature type="compositionally biased region" description="Polar residues" evidence="1">
    <location>
        <begin position="154"/>
        <end position="163"/>
    </location>
</feature>
<evidence type="ECO:0008006" key="4">
    <source>
        <dbReference type="Google" id="ProtNLM"/>
    </source>
</evidence>
<dbReference type="SUPFAM" id="SSF56672">
    <property type="entry name" value="DNA/RNA polymerases"/>
    <property type="match status" value="1"/>
</dbReference>
<feature type="compositionally biased region" description="Basic and acidic residues" evidence="1">
    <location>
        <begin position="143"/>
        <end position="152"/>
    </location>
</feature>
<evidence type="ECO:0000313" key="2">
    <source>
        <dbReference type="EMBL" id="KNE91068.1"/>
    </source>
</evidence>
<name>A0A0L0UVK1_9BASI</name>
<accession>A0A0L0UVK1</accession>
<gene>
    <name evidence="2" type="ORF">PSTG_15507</name>
</gene>
<reference evidence="3" key="1">
    <citation type="submission" date="2014-03" db="EMBL/GenBank/DDBJ databases">
        <title>The Genome Sequence of Puccinia striiformis f. sp. tritici PST-78.</title>
        <authorList>
            <consortium name="The Broad Institute Genome Sequencing Platform"/>
            <person name="Cuomo C."/>
            <person name="Hulbert S."/>
            <person name="Chen X."/>
            <person name="Walker B."/>
            <person name="Young S.K."/>
            <person name="Zeng Q."/>
            <person name="Gargeya S."/>
            <person name="Fitzgerald M."/>
            <person name="Haas B."/>
            <person name="Abouelleil A."/>
            <person name="Alvarado L."/>
            <person name="Arachchi H.M."/>
            <person name="Berlin A.M."/>
            <person name="Chapman S.B."/>
            <person name="Goldberg J."/>
            <person name="Griggs A."/>
            <person name="Gujja S."/>
            <person name="Hansen M."/>
            <person name="Howarth C."/>
            <person name="Imamovic A."/>
            <person name="Larimer J."/>
            <person name="McCowan C."/>
            <person name="Montmayeur A."/>
            <person name="Murphy C."/>
            <person name="Neiman D."/>
            <person name="Pearson M."/>
            <person name="Priest M."/>
            <person name="Roberts A."/>
            <person name="Saif S."/>
            <person name="Shea T."/>
            <person name="Sisk P."/>
            <person name="Sykes S."/>
            <person name="Wortman J."/>
            <person name="Nusbaum C."/>
            <person name="Birren B."/>
        </authorList>
    </citation>
    <scope>NUCLEOTIDE SEQUENCE [LARGE SCALE GENOMIC DNA]</scope>
    <source>
        <strain evidence="3">race PST-78</strain>
    </source>
</reference>
<feature type="compositionally biased region" description="Basic and acidic residues" evidence="1">
    <location>
        <begin position="112"/>
        <end position="130"/>
    </location>
</feature>
<dbReference type="InterPro" id="IPR052055">
    <property type="entry name" value="Hepadnavirus_pol/RT"/>
</dbReference>
<evidence type="ECO:0000313" key="3">
    <source>
        <dbReference type="Proteomes" id="UP000054564"/>
    </source>
</evidence>
<dbReference type="PANTHER" id="PTHR33050">
    <property type="entry name" value="REVERSE TRANSCRIPTASE DOMAIN-CONTAINING PROTEIN"/>
    <property type="match status" value="1"/>
</dbReference>
<feature type="compositionally biased region" description="Basic and acidic residues" evidence="1">
    <location>
        <begin position="68"/>
        <end position="90"/>
    </location>
</feature>
<organism evidence="2 3">
    <name type="scientific">Puccinia striiformis f. sp. tritici PST-78</name>
    <dbReference type="NCBI Taxonomy" id="1165861"/>
    <lineage>
        <taxon>Eukaryota</taxon>
        <taxon>Fungi</taxon>
        <taxon>Dikarya</taxon>
        <taxon>Basidiomycota</taxon>
        <taxon>Pucciniomycotina</taxon>
        <taxon>Pucciniomycetes</taxon>
        <taxon>Pucciniales</taxon>
        <taxon>Pucciniaceae</taxon>
        <taxon>Puccinia</taxon>
    </lineage>
</organism>
<dbReference type="Proteomes" id="UP000054564">
    <property type="component" value="Unassembled WGS sequence"/>
</dbReference>
<feature type="region of interest" description="Disordered" evidence="1">
    <location>
        <begin position="68"/>
        <end position="169"/>
    </location>
</feature>
<dbReference type="InterPro" id="IPR043502">
    <property type="entry name" value="DNA/RNA_pol_sf"/>
</dbReference>
<dbReference type="STRING" id="1165861.A0A0L0UVK1"/>
<protein>
    <recommendedName>
        <fullName evidence="4">Reverse transcriptase domain-containing protein</fullName>
    </recommendedName>
</protein>
<proteinExistence type="predicted"/>
<sequence length="714" mass="82671">MRCEGFCAGFQYNLAVQANTFQCDFVRNETTLFPDVSKHREDIVEETLAGAKRYGEVGYINNPYINGGKKENFDPHTGKEKTMYDKEGKSGNRFQPRSTLGRTRSDYQGARGIRDDYNQDTRFRREDNSRGGRFRNRNGDAGYDDRTRDRSKNYKSQHGYRNNQTKRQRRYEPYIMSDHTRGSDDQNTTINALDRAGLREKYTNIVVGFRQGFSQGIPNHRIGDLRWYTPPNHKLADWAKEEIISNLRKEVAAGRMFGPFSHRTVAKQFPFFRSSPLGAVANSDGLIRPINDLSFPHDQPGTPSVNFFIKKEDFATTWDDFETVAALFRQDSTQYELGLFDWEKAYRQIPTKMVQWPYLFVQDFDGNLLLDTQITFGGVAGCGSFGRPADAWKEVMMAEFNLVHVFRWVDDNLFVKLPQSSVRMANIMERAKEMGVKTNEKKYSEFSSKQKFIGFIWDGRRHTVEPPQTKREARIRQIEHLLTRKRLFTYRDAMVSAGRLNHITYILPQLKCYSRSIYQWQMSWHNHSARRTIPNEVRVNLEWWKLSLQTYNPTRLIPEPQPTDVGWIDDASTSYGIGVIIGKRWARFRLTRDPSLCFPGNTIAWLETLAIRLGLLMLMEIGASSGKTFIVHTDNTTTQGAINNRKCRDPSVNEEWKIIQRILIDAEINIEARRVTSGENQADGLSRGDRTSHSMYNRLSIEVPDDLKSFLIQT</sequence>
<comment type="caution">
    <text evidence="2">The sequence shown here is derived from an EMBL/GenBank/DDBJ whole genome shotgun (WGS) entry which is preliminary data.</text>
</comment>
<dbReference type="EMBL" id="AJIL01000221">
    <property type="protein sequence ID" value="KNE91068.1"/>
    <property type="molecule type" value="Genomic_DNA"/>
</dbReference>
<feature type="compositionally biased region" description="Polar residues" evidence="1">
    <location>
        <begin position="92"/>
        <end position="102"/>
    </location>
</feature>
<keyword evidence="3" id="KW-1185">Reference proteome</keyword>